<dbReference type="RefSeq" id="WP_075975773.1">
    <property type="nucleotide sequence ID" value="NZ_MKQR01000016.1"/>
</dbReference>
<protein>
    <submittedName>
        <fullName evidence="4">Alcohol dehydrogenase</fullName>
    </submittedName>
</protein>
<dbReference type="InterPro" id="IPR013154">
    <property type="entry name" value="ADH-like_N"/>
</dbReference>
<evidence type="ECO:0000256" key="1">
    <source>
        <dbReference type="ARBA" id="ARBA00022857"/>
    </source>
</evidence>
<dbReference type="SUPFAM" id="SSF50129">
    <property type="entry name" value="GroES-like"/>
    <property type="match status" value="1"/>
</dbReference>
<gene>
    <name evidence="4" type="ORF">BJP25_21540</name>
</gene>
<dbReference type="Pfam" id="PF13602">
    <property type="entry name" value="ADH_zinc_N_2"/>
    <property type="match status" value="1"/>
</dbReference>
<dbReference type="InterPro" id="IPR020843">
    <property type="entry name" value="ER"/>
</dbReference>
<dbReference type="Pfam" id="PF08240">
    <property type="entry name" value="ADH_N"/>
    <property type="match status" value="1"/>
</dbReference>
<dbReference type="InterPro" id="IPR036291">
    <property type="entry name" value="NAD(P)-bd_dom_sf"/>
</dbReference>
<reference evidence="4 5" key="1">
    <citation type="submission" date="2016-10" db="EMBL/GenBank/DDBJ databases">
        <title>The Draft Genome Sequence of Actinokineospora bangkokensis 44EHWT reveals the biosynthetic pathway of antifungal compounds Thailandins with unusual extender unit butylmalonyl-CoA.</title>
        <authorList>
            <person name="Greule A."/>
            <person name="Intra B."/>
            <person name="Flemming S."/>
            <person name="Rommel M.G."/>
            <person name="Panbangred W."/>
            <person name="Bechthold A."/>
        </authorList>
    </citation>
    <scope>NUCLEOTIDE SEQUENCE [LARGE SCALE GENOMIC DNA]</scope>
    <source>
        <strain evidence="4 5">44EHW</strain>
    </source>
</reference>
<organism evidence="4 5">
    <name type="scientific">Actinokineospora bangkokensis</name>
    <dbReference type="NCBI Taxonomy" id="1193682"/>
    <lineage>
        <taxon>Bacteria</taxon>
        <taxon>Bacillati</taxon>
        <taxon>Actinomycetota</taxon>
        <taxon>Actinomycetes</taxon>
        <taxon>Pseudonocardiales</taxon>
        <taxon>Pseudonocardiaceae</taxon>
        <taxon>Actinokineospora</taxon>
    </lineage>
</organism>
<dbReference type="Gene3D" id="3.90.180.10">
    <property type="entry name" value="Medium-chain alcohol dehydrogenases, catalytic domain"/>
    <property type="match status" value="1"/>
</dbReference>
<name>A0A1Q9LKQ7_9PSEU</name>
<dbReference type="AlphaFoldDB" id="A0A1Q9LKQ7"/>
<dbReference type="SUPFAM" id="SSF51735">
    <property type="entry name" value="NAD(P)-binding Rossmann-fold domains"/>
    <property type="match status" value="1"/>
</dbReference>
<dbReference type="GO" id="GO:0016651">
    <property type="term" value="F:oxidoreductase activity, acting on NAD(P)H"/>
    <property type="evidence" value="ECO:0007669"/>
    <property type="project" value="TreeGrafter"/>
</dbReference>
<dbReference type="PANTHER" id="PTHR48106">
    <property type="entry name" value="QUINONE OXIDOREDUCTASE PIG3-RELATED"/>
    <property type="match status" value="1"/>
</dbReference>
<sequence length="314" mass="32064">MKAIGLHEFGGPDVLRVLELPEPRAGRGEVRIRVHAAAVNATDALLRIGGHAVRMPGVEPPFIPGMDAAGVIDDLGPDVAPRLSAGQEVIAIVPFTGRHGGAYAEQVVVPAASVVAAPSGIPLTAASTVPMNALTARLALDTLALPRGAHLAITGAAGAVGGYAVQLARADGLTVLADAAPHDRDFVAGLGAHHVVERGPGVAARLRDLAPEGVPGLIDGSVQTSELLPALADGGTLVELRGWGGPAERGIRVRPIMTSDVWTDTGALDTLARQVEAGVLTPRVHAVLRPEQAAHAHRLLAAGGLRGRVVLDFS</sequence>
<keyword evidence="1" id="KW-0521">NADP</keyword>
<keyword evidence="5" id="KW-1185">Reference proteome</keyword>
<dbReference type="GO" id="GO:0070402">
    <property type="term" value="F:NADPH binding"/>
    <property type="evidence" value="ECO:0007669"/>
    <property type="project" value="TreeGrafter"/>
</dbReference>
<evidence type="ECO:0000256" key="2">
    <source>
        <dbReference type="ARBA" id="ARBA00023002"/>
    </source>
</evidence>
<dbReference type="Proteomes" id="UP000186040">
    <property type="component" value="Unassembled WGS sequence"/>
</dbReference>
<feature type="domain" description="Enoyl reductase (ER)" evidence="3">
    <location>
        <begin position="10"/>
        <end position="311"/>
    </location>
</feature>
<comment type="caution">
    <text evidence="4">The sequence shown here is derived from an EMBL/GenBank/DDBJ whole genome shotgun (WGS) entry which is preliminary data.</text>
</comment>
<dbReference type="Gene3D" id="3.40.50.720">
    <property type="entry name" value="NAD(P)-binding Rossmann-like Domain"/>
    <property type="match status" value="1"/>
</dbReference>
<dbReference type="EMBL" id="MKQR01000016">
    <property type="protein sequence ID" value="OLR92631.1"/>
    <property type="molecule type" value="Genomic_DNA"/>
</dbReference>
<evidence type="ECO:0000259" key="3">
    <source>
        <dbReference type="SMART" id="SM00829"/>
    </source>
</evidence>
<dbReference type="SMART" id="SM00829">
    <property type="entry name" value="PKS_ER"/>
    <property type="match status" value="1"/>
</dbReference>
<evidence type="ECO:0000313" key="4">
    <source>
        <dbReference type="EMBL" id="OLR92631.1"/>
    </source>
</evidence>
<proteinExistence type="predicted"/>
<accession>A0A1Q9LKQ7</accession>
<dbReference type="InterPro" id="IPR011032">
    <property type="entry name" value="GroES-like_sf"/>
</dbReference>
<keyword evidence="2" id="KW-0560">Oxidoreductase</keyword>
<dbReference type="STRING" id="1193682.BJP25_21540"/>
<evidence type="ECO:0000313" key="5">
    <source>
        <dbReference type="Proteomes" id="UP000186040"/>
    </source>
</evidence>